<comment type="caution">
    <text evidence="2">The sequence shown here is derived from an EMBL/GenBank/DDBJ whole genome shotgun (WGS) entry which is preliminary data.</text>
</comment>
<dbReference type="InterPro" id="IPR024301">
    <property type="entry name" value="Amidase_6"/>
</dbReference>
<dbReference type="EMBL" id="BMHI01000003">
    <property type="protein sequence ID" value="GGB30583.1"/>
    <property type="molecule type" value="Genomic_DNA"/>
</dbReference>
<dbReference type="AlphaFoldDB" id="A0A916WT82"/>
<evidence type="ECO:0000259" key="1">
    <source>
        <dbReference type="Pfam" id="PF12671"/>
    </source>
</evidence>
<feature type="domain" description="Putative amidase" evidence="1">
    <location>
        <begin position="203"/>
        <end position="349"/>
    </location>
</feature>
<dbReference type="Proteomes" id="UP000636793">
    <property type="component" value="Unassembled WGS sequence"/>
</dbReference>
<name>A0A916WT82_9MICO</name>
<dbReference type="PANTHER" id="PTHR40032:SF1">
    <property type="entry name" value="EXPORTED PROTEIN"/>
    <property type="match status" value="1"/>
</dbReference>
<sequence length="368" mass="39956">MTNAARGYLGTRAAFVTNNPPPTRKVLTGGAAAITDSDKTALLAAGASATTTHGGYSSASTTCMIVSGSGNNFSADVIVEETTRLYFDGVAQASDGTYTEYIATHEMAFIFAMGSWNVTSSTYLPADAYSFPITQFESAYASNMPQLVAAGLTGEDPDDPSDASLMPVYATQGYPSTQELIAKGTAGALVPAGIATDSLNLSYSAMASYCHSWWYRFNPSYPRFSEDCTNFISQALYYGGWPERHSGVWPLNRKYTSNWWCDGAGGFGATSYTWGGSNNLKNFMIYSGRVRWLGSIWSLGLGDCLAYDYDRNHAVDHWQMCTGHRNGKPLMSQHSGNTRKNAYYNKPLSEILSSSSRNRNSWFAAART</sequence>
<accession>A0A916WT82</accession>
<reference evidence="2" key="2">
    <citation type="submission" date="2020-09" db="EMBL/GenBank/DDBJ databases">
        <authorList>
            <person name="Sun Q."/>
            <person name="Zhou Y."/>
        </authorList>
    </citation>
    <scope>NUCLEOTIDE SEQUENCE</scope>
    <source>
        <strain evidence="2">CGMCC 1.15085</strain>
    </source>
</reference>
<reference evidence="2" key="1">
    <citation type="journal article" date="2014" name="Int. J. Syst. Evol. Microbiol.">
        <title>Complete genome sequence of Corynebacterium casei LMG S-19264T (=DSM 44701T), isolated from a smear-ripened cheese.</title>
        <authorList>
            <consortium name="US DOE Joint Genome Institute (JGI-PGF)"/>
            <person name="Walter F."/>
            <person name="Albersmeier A."/>
            <person name="Kalinowski J."/>
            <person name="Ruckert C."/>
        </authorList>
    </citation>
    <scope>NUCLEOTIDE SEQUENCE</scope>
    <source>
        <strain evidence="2">CGMCC 1.15085</strain>
    </source>
</reference>
<organism evidence="2 3">
    <name type="scientific">Flexivirga endophytica</name>
    <dbReference type="NCBI Taxonomy" id="1849103"/>
    <lineage>
        <taxon>Bacteria</taxon>
        <taxon>Bacillati</taxon>
        <taxon>Actinomycetota</taxon>
        <taxon>Actinomycetes</taxon>
        <taxon>Micrococcales</taxon>
        <taxon>Dermacoccaceae</taxon>
        <taxon>Flexivirga</taxon>
    </lineage>
</organism>
<protein>
    <recommendedName>
        <fullName evidence="1">Putative amidase domain-containing protein</fullName>
    </recommendedName>
</protein>
<evidence type="ECO:0000313" key="3">
    <source>
        <dbReference type="Proteomes" id="UP000636793"/>
    </source>
</evidence>
<dbReference type="PANTHER" id="PTHR40032">
    <property type="entry name" value="EXPORTED PROTEIN-RELATED"/>
    <property type="match status" value="1"/>
</dbReference>
<gene>
    <name evidence="2" type="ORF">GCM10011492_21320</name>
</gene>
<keyword evidence="3" id="KW-1185">Reference proteome</keyword>
<evidence type="ECO:0000313" key="2">
    <source>
        <dbReference type="EMBL" id="GGB30583.1"/>
    </source>
</evidence>
<dbReference type="Pfam" id="PF12671">
    <property type="entry name" value="Amidase_6"/>
    <property type="match status" value="1"/>
</dbReference>
<proteinExistence type="predicted"/>